<dbReference type="SFLD" id="SFLDG01082">
    <property type="entry name" value="B12-binding_domain_containing"/>
    <property type="match status" value="1"/>
</dbReference>
<proteinExistence type="predicted"/>
<dbReference type="Pfam" id="PF02310">
    <property type="entry name" value="B12-binding"/>
    <property type="match status" value="1"/>
</dbReference>
<dbReference type="STRING" id="157838.AN964_15920"/>
<comment type="cofactor">
    <cofactor evidence="1">
        <name>[4Fe-4S] cluster</name>
        <dbReference type="ChEBI" id="CHEBI:49883"/>
    </cofactor>
</comment>
<dbReference type="PROSITE" id="PS51332">
    <property type="entry name" value="B12_BINDING"/>
    <property type="match status" value="1"/>
</dbReference>
<feature type="domain" description="B12-binding" evidence="6">
    <location>
        <begin position="1"/>
        <end position="133"/>
    </location>
</feature>
<keyword evidence="9" id="KW-1185">Reference proteome</keyword>
<dbReference type="InterPro" id="IPR025288">
    <property type="entry name" value="DUF4080"/>
</dbReference>
<dbReference type="InterPro" id="IPR051198">
    <property type="entry name" value="BchE-like"/>
</dbReference>
<dbReference type="SUPFAM" id="SSF52242">
    <property type="entry name" value="Cobalamin (vitamin B12)-binding domain"/>
    <property type="match status" value="1"/>
</dbReference>
<comment type="caution">
    <text evidence="8">The sequence shown here is derived from an EMBL/GenBank/DDBJ whole genome shotgun (WGS) entry which is preliminary data.</text>
</comment>
<sequence length="581" mass="68507">MNIIVSTLNAKYIHTNLAIRYLKAYAAPEFNVKIAEYTIKDPIMNIVSDLFSKKPDVLGFSCYIWNIEETIKVIQVMKKIMPELIIVLGGPEVTYDFTYWLKRLPEVDYIVVGEGEETFKQLLIQLEGPADIESVQGISYMKDGKVVINPSRSKIDLKQLPTPFRFEEDLPHLSKRVVYVETSRGCPFNCQFCLSSIELGVRYFNRERIKEDIRFLMDHGAKTIKFVDRTFNISRSYAMEMFQFLIDEHRPGTVFQFEITGDIMRPEVINFLNENAPRGLFRFEIGVQSTNDLTNELVKRRQNFEKLSRTVTMVKEGKKIDQHLDLIAGLPEEDYHSFRKTFNDVFALRPEELQLGFLKMLRGTGVRIRAKEHDYVYMDHAPYEILKNNVLSFEDVVKIKQVEDVLEKYWNDHRMDETIEYLVTQLFETPFDFFQEFGTYWDEQGWSRIGHQLEDLFKRLSQFLSSIHSSQLEIVEGLMKYDYLKQHRYKPRKSWWNQNISKEESKQVYEYVKNHPEQLGKSFQELSLSEKDLIKHTIVEKVPFDSAEFLQTKVLKEHPSYMLIYFDPISGKSTIFPVRKQ</sequence>
<dbReference type="GO" id="GO:0051539">
    <property type="term" value="F:4 iron, 4 sulfur cluster binding"/>
    <property type="evidence" value="ECO:0007669"/>
    <property type="project" value="UniProtKB-KW"/>
</dbReference>
<dbReference type="GO" id="GO:0031419">
    <property type="term" value="F:cobalamin binding"/>
    <property type="evidence" value="ECO:0007669"/>
    <property type="project" value="InterPro"/>
</dbReference>
<dbReference type="Gene3D" id="3.40.50.280">
    <property type="entry name" value="Cobalamin-binding domain"/>
    <property type="match status" value="1"/>
</dbReference>
<dbReference type="InterPro" id="IPR034466">
    <property type="entry name" value="Methyltransferase_Class_B"/>
</dbReference>
<dbReference type="PATRIC" id="fig|157838.3.peg.3516"/>
<dbReference type="GO" id="GO:0003824">
    <property type="term" value="F:catalytic activity"/>
    <property type="evidence" value="ECO:0007669"/>
    <property type="project" value="InterPro"/>
</dbReference>
<dbReference type="InterPro" id="IPR006158">
    <property type="entry name" value="Cobalamin-bd"/>
</dbReference>
<dbReference type="OrthoDB" id="9801424at2"/>
<dbReference type="Gene3D" id="3.80.30.20">
    <property type="entry name" value="tm_1862 like domain"/>
    <property type="match status" value="1"/>
</dbReference>
<dbReference type="SFLD" id="SFLDS00029">
    <property type="entry name" value="Radical_SAM"/>
    <property type="match status" value="1"/>
</dbReference>
<reference evidence="8 9" key="1">
    <citation type="submission" date="2015-09" db="EMBL/GenBank/DDBJ databases">
        <title>Genome sequencing project for genomic taxonomy and phylogenomics of Bacillus-like bacteria.</title>
        <authorList>
            <person name="Liu B."/>
            <person name="Wang J."/>
            <person name="Zhu Y."/>
            <person name="Liu G."/>
            <person name="Chen Q."/>
            <person name="Chen Z."/>
            <person name="Lan J."/>
            <person name="Che J."/>
            <person name="Ge C."/>
            <person name="Shi H."/>
            <person name="Pan Z."/>
            <person name="Liu X."/>
        </authorList>
    </citation>
    <scope>NUCLEOTIDE SEQUENCE [LARGE SCALE GENOMIC DNA]</scope>
    <source>
        <strain evidence="8 9">LMG 18435</strain>
    </source>
</reference>
<dbReference type="AlphaFoldDB" id="A0A0Q3TMA1"/>
<dbReference type="EMBL" id="LJJC01000004">
    <property type="protein sequence ID" value="KQL54849.1"/>
    <property type="molecule type" value="Genomic_DNA"/>
</dbReference>
<dbReference type="Proteomes" id="UP000051888">
    <property type="component" value="Unassembled WGS sequence"/>
</dbReference>
<dbReference type="GO" id="GO:0005829">
    <property type="term" value="C:cytosol"/>
    <property type="evidence" value="ECO:0007669"/>
    <property type="project" value="TreeGrafter"/>
</dbReference>
<dbReference type="InterPro" id="IPR023404">
    <property type="entry name" value="rSAM_horseshoe"/>
</dbReference>
<dbReference type="CDD" id="cd02068">
    <property type="entry name" value="radical_SAM_B12_BD"/>
    <property type="match status" value="1"/>
</dbReference>
<dbReference type="RefSeq" id="WP_055740633.1">
    <property type="nucleotide sequence ID" value="NZ_JAAIWL010000010.1"/>
</dbReference>
<evidence type="ECO:0000256" key="4">
    <source>
        <dbReference type="ARBA" id="ARBA00023004"/>
    </source>
</evidence>
<keyword evidence="5" id="KW-0411">Iron-sulfur</keyword>
<dbReference type="SUPFAM" id="SSF102114">
    <property type="entry name" value="Radical SAM enzymes"/>
    <property type="match status" value="1"/>
</dbReference>
<protein>
    <submittedName>
        <fullName evidence="8">Radical SAM protein</fullName>
    </submittedName>
</protein>
<evidence type="ECO:0000259" key="6">
    <source>
        <dbReference type="PROSITE" id="PS51332"/>
    </source>
</evidence>
<dbReference type="Pfam" id="PF04055">
    <property type="entry name" value="Radical_SAM"/>
    <property type="match status" value="1"/>
</dbReference>
<evidence type="ECO:0000259" key="7">
    <source>
        <dbReference type="PROSITE" id="PS51918"/>
    </source>
</evidence>
<dbReference type="InterPro" id="IPR007197">
    <property type="entry name" value="rSAM"/>
</dbReference>
<gene>
    <name evidence="8" type="ORF">AN964_15920</name>
</gene>
<accession>A0A0Q3TMA1</accession>
<keyword evidence="3" id="KW-0479">Metal-binding</keyword>
<dbReference type="PANTHER" id="PTHR43409">
    <property type="entry name" value="ANAEROBIC MAGNESIUM-PROTOPORPHYRIN IX MONOMETHYL ESTER CYCLASE-RELATED"/>
    <property type="match status" value="1"/>
</dbReference>
<feature type="domain" description="Radical SAM core" evidence="7">
    <location>
        <begin position="172"/>
        <end position="403"/>
    </location>
</feature>
<keyword evidence="2" id="KW-0949">S-adenosyl-L-methionine</keyword>
<evidence type="ECO:0000256" key="1">
    <source>
        <dbReference type="ARBA" id="ARBA00001966"/>
    </source>
</evidence>
<evidence type="ECO:0000256" key="2">
    <source>
        <dbReference type="ARBA" id="ARBA00022691"/>
    </source>
</evidence>
<name>A0A0Q3TMA1_9BACI</name>
<organism evidence="8 9">
    <name type="scientific">Heyndrickxia shackletonii</name>
    <dbReference type="NCBI Taxonomy" id="157838"/>
    <lineage>
        <taxon>Bacteria</taxon>
        <taxon>Bacillati</taxon>
        <taxon>Bacillota</taxon>
        <taxon>Bacilli</taxon>
        <taxon>Bacillales</taxon>
        <taxon>Bacillaceae</taxon>
        <taxon>Heyndrickxia</taxon>
    </lineage>
</organism>
<dbReference type="GO" id="GO:0046872">
    <property type="term" value="F:metal ion binding"/>
    <property type="evidence" value="ECO:0007669"/>
    <property type="project" value="UniProtKB-KW"/>
</dbReference>
<dbReference type="InterPro" id="IPR036724">
    <property type="entry name" value="Cobalamin-bd_sf"/>
</dbReference>
<keyword evidence="4" id="KW-0408">Iron</keyword>
<dbReference type="Pfam" id="PF13311">
    <property type="entry name" value="DUF4080"/>
    <property type="match status" value="1"/>
</dbReference>
<dbReference type="PANTHER" id="PTHR43409:SF16">
    <property type="entry name" value="SLR0320 PROTEIN"/>
    <property type="match status" value="1"/>
</dbReference>
<evidence type="ECO:0000256" key="5">
    <source>
        <dbReference type="ARBA" id="ARBA00023014"/>
    </source>
</evidence>
<dbReference type="InterPro" id="IPR058240">
    <property type="entry name" value="rSAM_sf"/>
</dbReference>
<dbReference type="SFLD" id="SFLDG01123">
    <property type="entry name" value="methyltransferase_(Class_B)"/>
    <property type="match status" value="1"/>
</dbReference>
<dbReference type="SMART" id="SM00729">
    <property type="entry name" value="Elp3"/>
    <property type="match status" value="1"/>
</dbReference>
<evidence type="ECO:0000256" key="3">
    <source>
        <dbReference type="ARBA" id="ARBA00022723"/>
    </source>
</evidence>
<evidence type="ECO:0000313" key="8">
    <source>
        <dbReference type="EMBL" id="KQL54849.1"/>
    </source>
</evidence>
<dbReference type="InterPro" id="IPR006638">
    <property type="entry name" value="Elp3/MiaA/NifB-like_rSAM"/>
</dbReference>
<dbReference type="PROSITE" id="PS51918">
    <property type="entry name" value="RADICAL_SAM"/>
    <property type="match status" value="1"/>
</dbReference>
<evidence type="ECO:0000313" key="9">
    <source>
        <dbReference type="Proteomes" id="UP000051888"/>
    </source>
</evidence>